<gene>
    <name evidence="1" type="ORF">BN2614_LOCUS3</name>
</gene>
<organism evidence="1 2">
    <name type="scientific">Gulo gulo</name>
    <name type="common">Wolverine</name>
    <name type="synonym">Gluton</name>
    <dbReference type="NCBI Taxonomy" id="48420"/>
    <lineage>
        <taxon>Eukaryota</taxon>
        <taxon>Metazoa</taxon>
        <taxon>Chordata</taxon>
        <taxon>Craniata</taxon>
        <taxon>Vertebrata</taxon>
        <taxon>Euteleostomi</taxon>
        <taxon>Mammalia</taxon>
        <taxon>Eutheria</taxon>
        <taxon>Laurasiatheria</taxon>
        <taxon>Carnivora</taxon>
        <taxon>Caniformia</taxon>
        <taxon>Musteloidea</taxon>
        <taxon>Mustelidae</taxon>
        <taxon>Guloninae</taxon>
        <taxon>Gulo</taxon>
    </lineage>
</organism>
<protein>
    <submittedName>
        <fullName evidence="1">Uncharacterized protein</fullName>
    </submittedName>
</protein>
<evidence type="ECO:0000313" key="1">
    <source>
        <dbReference type="EMBL" id="VCX39612.1"/>
    </source>
</evidence>
<reference evidence="1 2" key="1">
    <citation type="submission" date="2018-10" db="EMBL/GenBank/DDBJ databases">
        <authorList>
            <person name="Ekblom R."/>
            <person name="Jareborg N."/>
        </authorList>
    </citation>
    <scope>NUCLEOTIDE SEQUENCE [LARGE SCALE GENOMIC DNA]</scope>
    <source>
        <tissue evidence="1">Muscle</tissue>
    </source>
</reference>
<evidence type="ECO:0000313" key="2">
    <source>
        <dbReference type="Proteomes" id="UP000269945"/>
    </source>
</evidence>
<comment type="caution">
    <text evidence="1">The sequence shown here is derived from an EMBL/GenBank/DDBJ whole genome shotgun (WGS) entry which is preliminary data.</text>
</comment>
<dbReference type="EMBL" id="CYRY02044600">
    <property type="protein sequence ID" value="VCX39612.1"/>
    <property type="molecule type" value="Genomic_DNA"/>
</dbReference>
<name>A0A9X9Q8S9_GULGU</name>
<keyword evidence="2" id="KW-1185">Reference proteome</keyword>
<dbReference type="Proteomes" id="UP000269945">
    <property type="component" value="Unassembled WGS sequence"/>
</dbReference>
<sequence length="78" mass="8764">MEMVCRNGRMAGVNCGEMLLGHPLPRRDWRQAGVRGRDVVWGEAWSFSKHLVSSYCVPGIALGDRKQIKAYVQCQGML</sequence>
<proteinExistence type="predicted"/>
<dbReference type="AlphaFoldDB" id="A0A9X9Q8S9"/>
<accession>A0A9X9Q8S9</accession>